<dbReference type="KEGG" id="bih:BIP78_0018"/>
<reference evidence="2" key="1">
    <citation type="submission" date="2018-12" db="EMBL/GenBank/DDBJ databases">
        <title>Complete genome sequence of an uncultured bacterium of the candidate phylum Bipolaricaulota.</title>
        <authorList>
            <person name="Kadnikov V.V."/>
            <person name="Mardanov A.V."/>
            <person name="Beletsky A.V."/>
            <person name="Frank Y.A."/>
            <person name="Karnachuk O.V."/>
            <person name="Ravin N.V."/>
        </authorList>
    </citation>
    <scope>NUCLEOTIDE SEQUENCE [LARGE SCALE GENOMIC DNA]</scope>
</reference>
<dbReference type="Gene3D" id="3.40.50.1820">
    <property type="entry name" value="alpha/beta hydrolase"/>
    <property type="match status" value="1"/>
</dbReference>
<dbReference type="Proteomes" id="UP000287233">
    <property type="component" value="Chromosome"/>
</dbReference>
<protein>
    <submittedName>
        <fullName evidence="1">PhoP/Q-regulated protein PqaA</fullName>
    </submittedName>
</protein>
<proteinExistence type="predicted"/>
<name>A0A410FS03_BIPS1</name>
<evidence type="ECO:0000313" key="2">
    <source>
        <dbReference type="Proteomes" id="UP000287233"/>
    </source>
</evidence>
<evidence type="ECO:0000313" key="1">
    <source>
        <dbReference type="EMBL" id="QAA75786.1"/>
    </source>
</evidence>
<dbReference type="InterPro" id="IPR009199">
    <property type="entry name" value="PhoPQ-act_pathogen-rel_PqaA"/>
</dbReference>
<dbReference type="PANTHER" id="PTHR31497:SF0">
    <property type="entry name" value="AUTOCRINE PROLIFERATION REPRESSOR PROTEIN A"/>
    <property type="match status" value="1"/>
</dbReference>
<sequence>MRRPILLVTLIVATTMGLAQVPSELFEYLAAAAGTAVWEVVGTQPVGAGRITEIRLRSQVWRGIPWDHVLFVCDPGSALVQDVMVVYITGGQGRADALLGLTMASLAGLRVAVLGGVPNQPLFGLREDALIAHTFERYLDEGDPDWPLLLPMTRSAHAAMEALEALAPELWGAELRGFVVTGASKRGWTAYLAAATAPERVLGLIPIVFDFLNMPGQLVQQEEFLGGPSPMLRDYTSRGLTGEFTAAPEGARLAWIVDPYSYRHAYTMPKLVVVGSNDPYWTVGATGLYWPGLPEPKLLLVVPNAGHGVLDLGRVMGSLALFARLVARGDDLPSVDTTVRLTSDGAWLTVRADWSPAEARLWVAQSPTPDFHQARWAERELSAVGEAWGAQVVAIGAGYTAFFAELVFELDGLKLHVSSPARVLGP</sequence>
<gene>
    <name evidence="1" type="ORF">BIP78_0018</name>
</gene>
<dbReference type="SUPFAM" id="SSF53474">
    <property type="entry name" value="alpha/beta-Hydrolases"/>
    <property type="match status" value="1"/>
</dbReference>
<dbReference type="Pfam" id="PF10142">
    <property type="entry name" value="PhoPQ_related"/>
    <property type="match status" value="1"/>
</dbReference>
<accession>A0A410FS03</accession>
<dbReference type="PANTHER" id="PTHR31497">
    <property type="entry name" value="AUTOCRINE PROLIFERATION REPRESSOR PROTEIN A"/>
    <property type="match status" value="1"/>
</dbReference>
<organism evidence="1 2">
    <name type="scientific">Bipolaricaulis sibiricus</name>
    <dbReference type="NCBI Taxonomy" id="2501609"/>
    <lineage>
        <taxon>Bacteria</taxon>
        <taxon>Candidatus Bipolaricaulota</taxon>
        <taxon>Candidatus Bipolaricaulia</taxon>
        <taxon>Candidatus Bipolaricaulales</taxon>
        <taxon>Candidatus Bipolaricaulaceae</taxon>
        <taxon>Candidatus Bipolaricaulis</taxon>
    </lineage>
</organism>
<dbReference type="InterPro" id="IPR029058">
    <property type="entry name" value="AB_hydrolase_fold"/>
</dbReference>
<dbReference type="AlphaFoldDB" id="A0A410FS03"/>
<dbReference type="EMBL" id="CP034928">
    <property type="protein sequence ID" value="QAA75786.1"/>
    <property type="molecule type" value="Genomic_DNA"/>
</dbReference>